<dbReference type="RefSeq" id="WP_077665068.1">
    <property type="nucleotide sequence ID" value="NZ_JALJCU010000029.1"/>
</dbReference>
<sequence length="227" mass="26280">MFKKLIIVLLFLSFPFLSFASSCISDKEYENIRAGLATEKDFYSSVPNMVSCEKQNQLSYLICNDKKMKDAMMLLSIGFIYAYENATHTPVADYSTYNNDFRDWLNNLLSKEKDQSVAMRKLCYIIKTETWNSFGDSHYYEPITSHEVISSKINKNGAVIDTLSRIIYLGKSCDANLSGEEKIKHIWYNDGNQFVIAQFDKSNNLKELYRFNYDEKVAKLNCKKPSE</sequence>
<evidence type="ECO:0000313" key="2">
    <source>
        <dbReference type="EMBL" id="MCQ9122244.1"/>
    </source>
</evidence>
<accession>A0AAW5LE37</accession>
<dbReference type="AlphaFoldDB" id="A0AAW5LE37"/>
<keyword evidence="3" id="KW-1185">Reference proteome</keyword>
<dbReference type="Proteomes" id="UP001206350">
    <property type="component" value="Unassembled WGS sequence"/>
</dbReference>
<evidence type="ECO:0008006" key="4">
    <source>
        <dbReference type="Google" id="ProtNLM"/>
    </source>
</evidence>
<dbReference type="PROSITE" id="PS51257">
    <property type="entry name" value="PROKAR_LIPOPROTEIN"/>
    <property type="match status" value="1"/>
</dbReference>
<feature type="chain" id="PRO_5043789787" description="Lipoprotein" evidence="1">
    <location>
        <begin position="21"/>
        <end position="227"/>
    </location>
</feature>
<protein>
    <recommendedName>
        <fullName evidence="4">Lipoprotein</fullName>
    </recommendedName>
</protein>
<comment type="caution">
    <text evidence="2">The sequence shown here is derived from an EMBL/GenBank/DDBJ whole genome shotgun (WGS) entry which is preliminary data.</text>
</comment>
<evidence type="ECO:0000313" key="3">
    <source>
        <dbReference type="Proteomes" id="UP001206350"/>
    </source>
</evidence>
<keyword evidence="1" id="KW-0732">Signal</keyword>
<organism evidence="2 3">
    <name type="scientific">Rodentibacter pneumotropicus</name>
    <dbReference type="NCBI Taxonomy" id="758"/>
    <lineage>
        <taxon>Bacteria</taxon>
        <taxon>Pseudomonadati</taxon>
        <taxon>Pseudomonadota</taxon>
        <taxon>Gammaproteobacteria</taxon>
        <taxon>Pasteurellales</taxon>
        <taxon>Pasteurellaceae</taxon>
        <taxon>Rodentibacter</taxon>
    </lineage>
</organism>
<proteinExistence type="predicted"/>
<feature type="signal peptide" evidence="1">
    <location>
        <begin position="1"/>
        <end position="20"/>
    </location>
</feature>
<dbReference type="EMBL" id="JALJCU010000029">
    <property type="protein sequence ID" value="MCQ9122244.1"/>
    <property type="molecule type" value="Genomic_DNA"/>
</dbReference>
<name>A0AAW5LE37_9PAST</name>
<evidence type="ECO:0000256" key="1">
    <source>
        <dbReference type="SAM" id="SignalP"/>
    </source>
</evidence>
<gene>
    <name evidence="2" type="ORF">MUU45_002308</name>
</gene>
<reference evidence="2 3" key="1">
    <citation type="journal article" date="2022" name="Microbiol. Spectr.">
        <title>Microbiota of the Pregnant Mouse: Characterization of the Bacterial Communities in the Oral Cavity, Lung, Intestine, and Vagina through Culture and DNA Sequencing.</title>
        <authorList>
            <person name="Greenberg J.M."/>
            <person name="Romero R."/>
            <person name="Winters A.D."/>
            <person name="Galaz J."/>
            <person name="Garcia-Flores V."/>
            <person name="Arenas-Hernandez M."/>
            <person name="Panzer J."/>
            <person name="Shaffer Z."/>
            <person name="Kracht D.J."/>
            <person name="Gomez-Lopez N."/>
            <person name="Theis K.R."/>
        </authorList>
    </citation>
    <scope>NUCLEOTIDE SEQUENCE [LARGE SCALE GENOMIC DNA]</scope>
    <source>
        <strain evidence="2 3">MAC-C1-H1</strain>
    </source>
</reference>